<evidence type="ECO:0000313" key="2">
    <source>
        <dbReference type="Proteomes" id="UP001054252"/>
    </source>
</evidence>
<dbReference type="AlphaFoldDB" id="A0AAV5KKB8"/>
<comment type="caution">
    <text evidence="1">The sequence shown here is derived from an EMBL/GenBank/DDBJ whole genome shotgun (WGS) entry which is preliminary data.</text>
</comment>
<name>A0AAV5KKB8_9ROSI</name>
<accession>A0AAV5KKB8</accession>
<evidence type="ECO:0000313" key="1">
    <source>
        <dbReference type="EMBL" id="GKV24946.1"/>
    </source>
</evidence>
<keyword evidence="2" id="KW-1185">Reference proteome</keyword>
<dbReference type="Proteomes" id="UP001054252">
    <property type="component" value="Unassembled WGS sequence"/>
</dbReference>
<proteinExistence type="predicted"/>
<dbReference type="EMBL" id="BPVZ01000067">
    <property type="protein sequence ID" value="GKV24946.1"/>
    <property type="molecule type" value="Genomic_DNA"/>
</dbReference>
<protein>
    <submittedName>
        <fullName evidence="1">Uncharacterized protein</fullName>
    </submittedName>
</protein>
<organism evidence="1 2">
    <name type="scientific">Rubroshorea leprosula</name>
    <dbReference type="NCBI Taxonomy" id="152421"/>
    <lineage>
        <taxon>Eukaryota</taxon>
        <taxon>Viridiplantae</taxon>
        <taxon>Streptophyta</taxon>
        <taxon>Embryophyta</taxon>
        <taxon>Tracheophyta</taxon>
        <taxon>Spermatophyta</taxon>
        <taxon>Magnoliopsida</taxon>
        <taxon>eudicotyledons</taxon>
        <taxon>Gunneridae</taxon>
        <taxon>Pentapetalae</taxon>
        <taxon>rosids</taxon>
        <taxon>malvids</taxon>
        <taxon>Malvales</taxon>
        <taxon>Dipterocarpaceae</taxon>
        <taxon>Rubroshorea</taxon>
    </lineage>
</organism>
<gene>
    <name evidence="1" type="ORF">SLEP1_g34483</name>
</gene>
<reference evidence="1 2" key="1">
    <citation type="journal article" date="2021" name="Commun. Biol.">
        <title>The genome of Shorea leprosula (Dipterocarpaceae) highlights the ecological relevance of drought in aseasonal tropical rainforests.</title>
        <authorList>
            <person name="Ng K.K.S."/>
            <person name="Kobayashi M.J."/>
            <person name="Fawcett J.A."/>
            <person name="Hatakeyama M."/>
            <person name="Paape T."/>
            <person name="Ng C.H."/>
            <person name="Ang C.C."/>
            <person name="Tnah L.H."/>
            <person name="Lee C.T."/>
            <person name="Nishiyama T."/>
            <person name="Sese J."/>
            <person name="O'Brien M.J."/>
            <person name="Copetti D."/>
            <person name="Mohd Noor M.I."/>
            <person name="Ong R.C."/>
            <person name="Putra M."/>
            <person name="Sireger I.Z."/>
            <person name="Indrioko S."/>
            <person name="Kosugi Y."/>
            <person name="Izuno A."/>
            <person name="Isagi Y."/>
            <person name="Lee S.L."/>
            <person name="Shimizu K.K."/>
        </authorList>
    </citation>
    <scope>NUCLEOTIDE SEQUENCE [LARGE SCALE GENOMIC DNA]</scope>
    <source>
        <strain evidence="1">214</strain>
    </source>
</reference>
<sequence>MKISAMKFEISWLKQKVITDAQSQGWKVLLLYLSFPELVADWKLLLVISMK</sequence>